<evidence type="ECO:0000313" key="1">
    <source>
        <dbReference type="EMBL" id="MBX7490852.1"/>
    </source>
</evidence>
<gene>
    <name evidence="1" type="ORF">K4G57_05170</name>
</gene>
<dbReference type="Proteomes" id="UP000700059">
    <property type="component" value="Unassembled WGS sequence"/>
</dbReference>
<name>A0ABS7JN76_9HELI</name>
<evidence type="ECO:0000313" key="2">
    <source>
        <dbReference type="Proteomes" id="UP000700059"/>
    </source>
</evidence>
<dbReference type="RefSeq" id="WP_221532115.1">
    <property type="nucleotide sequence ID" value="NZ_JAIGYP010000006.1"/>
</dbReference>
<proteinExistence type="predicted"/>
<dbReference type="EMBL" id="JAIGYQ010000006">
    <property type="protein sequence ID" value="MBX7490852.1"/>
    <property type="molecule type" value="Genomic_DNA"/>
</dbReference>
<reference evidence="1 2" key="1">
    <citation type="submission" date="2021-08" db="EMBL/GenBank/DDBJ databases">
        <title>Helicobacter spp. isolated from feces of Anatolian Ground Squirrel (Spermophilus xanthoprymnus) in Turkey.</title>
        <authorList>
            <person name="Aydin F."/>
            <person name="Abay S."/>
            <person name="Kayman T."/>
            <person name="Karakaya E."/>
            <person name="Saticioglu I.B."/>
        </authorList>
    </citation>
    <scope>NUCLEOTIDE SEQUENCE [LARGE SCALE GENOMIC DNA]</scope>
    <source>
        <strain evidence="1 2">Faydin-H70</strain>
    </source>
</reference>
<sequence>MAQIITIILDIIRNANTDLKACAEKIQTFINPPRHKSTFEGIIRFTPQQKKESLSIKNVLGSA</sequence>
<protein>
    <submittedName>
        <fullName evidence="1">Uncharacterized protein</fullName>
    </submittedName>
</protein>
<keyword evidence="2" id="KW-1185">Reference proteome</keyword>
<organism evidence="1 2">
    <name type="scientific">Helicobacter turcicus</name>
    <dbReference type="NCBI Taxonomy" id="2867412"/>
    <lineage>
        <taxon>Bacteria</taxon>
        <taxon>Pseudomonadati</taxon>
        <taxon>Campylobacterota</taxon>
        <taxon>Epsilonproteobacteria</taxon>
        <taxon>Campylobacterales</taxon>
        <taxon>Helicobacteraceae</taxon>
        <taxon>Helicobacter</taxon>
    </lineage>
</organism>
<accession>A0ABS7JN76</accession>
<comment type="caution">
    <text evidence="1">The sequence shown here is derived from an EMBL/GenBank/DDBJ whole genome shotgun (WGS) entry which is preliminary data.</text>
</comment>